<dbReference type="SUPFAM" id="SSF53335">
    <property type="entry name" value="S-adenosyl-L-methionine-dependent methyltransferases"/>
    <property type="match status" value="1"/>
</dbReference>
<dbReference type="PANTHER" id="PTHR43861">
    <property type="entry name" value="TRANS-ACONITATE 2-METHYLTRANSFERASE-RELATED"/>
    <property type="match status" value="1"/>
</dbReference>
<dbReference type="Pfam" id="PF13489">
    <property type="entry name" value="Methyltransf_23"/>
    <property type="match status" value="1"/>
</dbReference>
<protein>
    <recommendedName>
        <fullName evidence="2">Methyltransferase domain-containing protein</fullName>
    </recommendedName>
</protein>
<sequence>MRLHDGTTLSAQQIEELNAHGPYSMAVWESGDVAVGNEEGLRGRSAYFTKLIRQEILKAFSLQELKSFSILDIGCNDGWVLHELSDLPFAQMVGIEPREKNIAKGRHVRETLKLHNRVDYRVGDIESLGQEVFDIVICAGVLYHVESIPVALRNVRASCKRMVFIESRCVSSKYITQELMDEIEMRDLVYQFRQKQCGITAQKFESGYHDGSAKSATIVNVPSAESLIMNLAILGFENIDVVADLETYRASVWQDKRPLSGVCITATLGQEAQPLANQEVQWIDEYEKGLEREVLPRDYLEPLYRFFCLQEASAVLESIARDTHIYLTSANPKPEPIDVLLPASCRTKYAREIVQNWRHSPSDKIALEYGKLLKSEGRLSEALAVLKSISSKLNADWRSVYRSFHLISQIHHDMDSPKEAARYRNLCLQCNAKYPV</sequence>
<gene>
    <name evidence="1" type="ORF">METZ01_LOCUS128293</name>
</gene>
<dbReference type="CDD" id="cd02440">
    <property type="entry name" value="AdoMet_MTases"/>
    <property type="match status" value="1"/>
</dbReference>
<organism evidence="1">
    <name type="scientific">marine metagenome</name>
    <dbReference type="NCBI Taxonomy" id="408172"/>
    <lineage>
        <taxon>unclassified sequences</taxon>
        <taxon>metagenomes</taxon>
        <taxon>ecological metagenomes</taxon>
    </lineage>
</organism>
<dbReference type="InterPro" id="IPR029063">
    <property type="entry name" value="SAM-dependent_MTases_sf"/>
</dbReference>
<reference evidence="1" key="1">
    <citation type="submission" date="2018-05" db="EMBL/GenBank/DDBJ databases">
        <authorList>
            <person name="Lanie J.A."/>
            <person name="Ng W.-L."/>
            <person name="Kazmierczak K.M."/>
            <person name="Andrzejewski T.M."/>
            <person name="Davidsen T.M."/>
            <person name="Wayne K.J."/>
            <person name="Tettelin H."/>
            <person name="Glass J.I."/>
            <person name="Rusch D."/>
            <person name="Podicherti R."/>
            <person name="Tsui H.-C.T."/>
            <person name="Winkler M.E."/>
        </authorList>
    </citation>
    <scope>NUCLEOTIDE SEQUENCE</scope>
</reference>
<dbReference type="Gene3D" id="3.40.50.150">
    <property type="entry name" value="Vaccinia Virus protein VP39"/>
    <property type="match status" value="1"/>
</dbReference>
<evidence type="ECO:0000313" key="1">
    <source>
        <dbReference type="EMBL" id="SVA75439.1"/>
    </source>
</evidence>
<dbReference type="EMBL" id="UINC01018050">
    <property type="protein sequence ID" value="SVA75439.1"/>
    <property type="molecule type" value="Genomic_DNA"/>
</dbReference>
<accession>A0A381YEF0</accession>
<proteinExistence type="predicted"/>
<dbReference type="AlphaFoldDB" id="A0A381YEF0"/>
<name>A0A381YEF0_9ZZZZ</name>
<evidence type="ECO:0008006" key="2">
    <source>
        <dbReference type="Google" id="ProtNLM"/>
    </source>
</evidence>